<comment type="caution">
    <text evidence="3">The sequence shown here is derived from an EMBL/GenBank/DDBJ whole genome shotgun (WGS) entry which is preliminary data.</text>
</comment>
<organism evidence="3 4">
    <name type="scientific">Taxus chinensis</name>
    <name type="common">Chinese yew</name>
    <name type="synonym">Taxus wallichiana var. chinensis</name>
    <dbReference type="NCBI Taxonomy" id="29808"/>
    <lineage>
        <taxon>Eukaryota</taxon>
        <taxon>Viridiplantae</taxon>
        <taxon>Streptophyta</taxon>
        <taxon>Embryophyta</taxon>
        <taxon>Tracheophyta</taxon>
        <taxon>Spermatophyta</taxon>
        <taxon>Pinopsida</taxon>
        <taxon>Pinidae</taxon>
        <taxon>Conifers II</taxon>
        <taxon>Cupressales</taxon>
        <taxon>Taxaceae</taxon>
        <taxon>Taxus</taxon>
    </lineage>
</organism>
<evidence type="ECO:0000313" key="3">
    <source>
        <dbReference type="EMBL" id="KAH9318948.1"/>
    </source>
</evidence>
<gene>
    <name evidence="3" type="ORF">KI387_020717</name>
</gene>
<feature type="domain" description="FAE" evidence="2">
    <location>
        <begin position="12"/>
        <end position="142"/>
    </location>
</feature>
<evidence type="ECO:0000256" key="1">
    <source>
        <dbReference type="ARBA" id="ARBA00023315"/>
    </source>
</evidence>
<evidence type="ECO:0000313" key="4">
    <source>
        <dbReference type="Proteomes" id="UP000824469"/>
    </source>
</evidence>
<keyword evidence="1" id="KW-0808">Transferase</keyword>
<dbReference type="InterPro" id="IPR013601">
    <property type="entry name" value="FAE1_typ3_polyketide_synth"/>
</dbReference>
<dbReference type="GO" id="GO:0006633">
    <property type="term" value="P:fatty acid biosynthetic process"/>
    <property type="evidence" value="ECO:0007669"/>
    <property type="project" value="InterPro"/>
</dbReference>
<reference evidence="3 4" key="1">
    <citation type="journal article" date="2021" name="Nat. Plants">
        <title>The Taxus genome provides insights into paclitaxel biosynthesis.</title>
        <authorList>
            <person name="Xiong X."/>
            <person name="Gou J."/>
            <person name="Liao Q."/>
            <person name="Li Y."/>
            <person name="Zhou Q."/>
            <person name="Bi G."/>
            <person name="Li C."/>
            <person name="Du R."/>
            <person name="Wang X."/>
            <person name="Sun T."/>
            <person name="Guo L."/>
            <person name="Liang H."/>
            <person name="Lu P."/>
            <person name="Wu Y."/>
            <person name="Zhang Z."/>
            <person name="Ro D.K."/>
            <person name="Shang Y."/>
            <person name="Huang S."/>
            <person name="Yan J."/>
        </authorList>
    </citation>
    <scope>NUCLEOTIDE SEQUENCE [LARGE SCALE GENOMIC DNA]</scope>
    <source>
        <strain evidence="3">Ta-2019</strain>
    </source>
</reference>
<dbReference type="PANTHER" id="PTHR31561">
    <property type="entry name" value="3-KETOACYL-COA SYNTHASE"/>
    <property type="match status" value="1"/>
</dbReference>
<name>A0AA38LBP4_TAXCH</name>
<sequence length="142" mass="15542">MEGARSNLAAVVEVLFERSGLGEETYLPEAVPRLPQILAWPRLGKKQRQLCLVPLMNLFEKQASSLKDIGVLLVNCSLFNPTPSLSAMIINHYNLKGNITSYNLGGMGCSAGLISIDLAKDLLQVHRNSYANVVSMENITLN</sequence>
<accession>A0AA38LBP4</accession>
<dbReference type="InterPro" id="IPR016039">
    <property type="entry name" value="Thiolase-like"/>
</dbReference>
<dbReference type="GO" id="GO:0016020">
    <property type="term" value="C:membrane"/>
    <property type="evidence" value="ECO:0007669"/>
    <property type="project" value="InterPro"/>
</dbReference>
<dbReference type="Pfam" id="PF08392">
    <property type="entry name" value="FAE1_CUT1_RppA"/>
    <property type="match status" value="1"/>
</dbReference>
<keyword evidence="4" id="KW-1185">Reference proteome</keyword>
<proteinExistence type="predicted"/>
<keyword evidence="1" id="KW-0012">Acyltransferase</keyword>
<dbReference type="GO" id="GO:0016747">
    <property type="term" value="F:acyltransferase activity, transferring groups other than amino-acyl groups"/>
    <property type="evidence" value="ECO:0007669"/>
    <property type="project" value="InterPro"/>
</dbReference>
<dbReference type="Proteomes" id="UP000824469">
    <property type="component" value="Unassembled WGS sequence"/>
</dbReference>
<dbReference type="Gene3D" id="3.40.47.10">
    <property type="match status" value="1"/>
</dbReference>
<dbReference type="InterPro" id="IPR012392">
    <property type="entry name" value="3-ktacl-CoA_syn"/>
</dbReference>
<feature type="non-terminal residue" evidence="3">
    <location>
        <position position="142"/>
    </location>
</feature>
<dbReference type="SUPFAM" id="SSF53901">
    <property type="entry name" value="Thiolase-like"/>
    <property type="match status" value="1"/>
</dbReference>
<protein>
    <recommendedName>
        <fullName evidence="2">FAE domain-containing protein</fullName>
    </recommendedName>
</protein>
<dbReference type="AlphaFoldDB" id="A0AA38LBP4"/>
<evidence type="ECO:0000259" key="2">
    <source>
        <dbReference type="Pfam" id="PF08392"/>
    </source>
</evidence>
<dbReference type="EMBL" id="JAHRHJ020000004">
    <property type="protein sequence ID" value="KAH9318948.1"/>
    <property type="molecule type" value="Genomic_DNA"/>
</dbReference>